<evidence type="ECO:0000256" key="10">
    <source>
        <dbReference type="PROSITE-ProRule" id="PRU10076"/>
    </source>
</evidence>
<dbReference type="PANTHER" id="PTHR23402:SF1">
    <property type="entry name" value="PYROGLUTAMYL-PEPTIDASE I"/>
    <property type="match status" value="1"/>
</dbReference>
<dbReference type="Proteomes" id="UP000289784">
    <property type="component" value="Unassembled WGS sequence"/>
</dbReference>
<dbReference type="InterPro" id="IPR033694">
    <property type="entry name" value="PGPEP1_Cys_AS"/>
</dbReference>
<accession>A0A4Q1JU84</accession>
<evidence type="ECO:0000256" key="7">
    <source>
        <dbReference type="ARBA" id="ARBA00022801"/>
    </source>
</evidence>
<feature type="active site" evidence="9 11">
    <location>
        <position position="146"/>
    </location>
</feature>
<dbReference type="InterPro" id="IPR029762">
    <property type="entry name" value="PGP-I_bact-type"/>
</dbReference>
<reference evidence="12 13" key="1">
    <citation type="submission" date="2019-01" db="EMBL/GenBank/DDBJ databases">
        <title>Pseudoxanthomonas composti sp. nov., isolated from compost.</title>
        <authorList>
            <person name="Yang G."/>
        </authorList>
    </citation>
    <scope>NUCLEOTIDE SEQUENCE [LARGE SCALE GENOMIC DNA]</scope>
    <source>
        <strain evidence="12 13">GSS15</strain>
    </source>
</reference>
<dbReference type="EMBL" id="SAWZ01000005">
    <property type="protein sequence ID" value="RXR05184.1"/>
    <property type="molecule type" value="Genomic_DNA"/>
</dbReference>
<comment type="subcellular location">
    <subcellularLocation>
        <location evidence="3 9">Cytoplasm</location>
    </subcellularLocation>
</comment>
<feature type="active site" evidence="9">
    <location>
        <position position="169"/>
    </location>
</feature>
<protein>
    <recommendedName>
        <fullName evidence="9">Pyrrolidone-carboxylate peptidase</fullName>
        <ecNumber evidence="9">3.4.19.3</ecNumber>
    </recommendedName>
    <alternativeName>
        <fullName evidence="9">5-oxoprolyl-peptidase</fullName>
    </alternativeName>
    <alternativeName>
        <fullName evidence="9">Pyroglutamyl-peptidase I</fullName>
        <shortName evidence="9">PGP-I</shortName>
        <shortName evidence="9">Pyrase</shortName>
    </alternativeName>
</protein>
<dbReference type="NCBIfam" id="TIGR00504">
    <property type="entry name" value="pyro_pdase"/>
    <property type="match status" value="1"/>
</dbReference>
<comment type="similarity">
    <text evidence="4 9">Belongs to the peptidase C15 family.</text>
</comment>
<comment type="catalytic activity">
    <reaction evidence="1 9 10">
        <text>Release of an N-terminal pyroglutamyl group from a polypeptide, the second amino acid generally not being Pro.</text>
        <dbReference type="EC" id="3.4.19.3"/>
    </reaction>
</comment>
<evidence type="ECO:0000256" key="8">
    <source>
        <dbReference type="ARBA" id="ARBA00022807"/>
    </source>
</evidence>
<evidence type="ECO:0000256" key="11">
    <source>
        <dbReference type="PROSITE-ProRule" id="PRU10077"/>
    </source>
</evidence>
<dbReference type="Pfam" id="PF01470">
    <property type="entry name" value="Peptidase_C15"/>
    <property type="match status" value="1"/>
</dbReference>
<dbReference type="NCBIfam" id="NF009676">
    <property type="entry name" value="PRK13197.1"/>
    <property type="match status" value="1"/>
</dbReference>
<evidence type="ECO:0000256" key="1">
    <source>
        <dbReference type="ARBA" id="ARBA00001770"/>
    </source>
</evidence>
<keyword evidence="7 9" id="KW-0378">Hydrolase</keyword>
<dbReference type="FunFam" id="3.40.630.20:FF:000001">
    <property type="entry name" value="Pyrrolidone-carboxylate peptidase"/>
    <property type="match status" value="1"/>
</dbReference>
<dbReference type="PRINTS" id="PR00706">
    <property type="entry name" value="PYROGLUPTASE"/>
</dbReference>
<dbReference type="GO" id="GO:0006508">
    <property type="term" value="P:proteolysis"/>
    <property type="evidence" value="ECO:0007669"/>
    <property type="project" value="UniProtKB-KW"/>
</dbReference>
<dbReference type="GO" id="GO:0016920">
    <property type="term" value="F:pyroglutamyl-peptidase activity"/>
    <property type="evidence" value="ECO:0007669"/>
    <property type="project" value="UniProtKB-UniRule"/>
</dbReference>
<name>A0A4Q1JU84_9GAMM</name>
<dbReference type="OrthoDB" id="9779738at2"/>
<gene>
    <name evidence="9 12" type="primary">pcp</name>
    <name evidence="12" type="ORF">EPA99_10500</name>
</gene>
<evidence type="ECO:0000313" key="13">
    <source>
        <dbReference type="Proteomes" id="UP000289784"/>
    </source>
</evidence>
<sequence>MSRARNVLVTGFEPFGADPSNPSWEAVRPLDGQLVAGHQVHARCLPVTFRGSAAALEQALATLKPRLVICTGLAGGRARISIERVAINLIDARIPDNAGEQPVDAPVQAAGPPAYFSTLPIKAMLAALQAGQIPAEISQTAGTYVCNQLFYDLRHLLRRHRRVRAGFIHLPYSPELAAAHPGAPGLAVEVVTQALRTCIEVGLRAKADLPMAAGAEH</sequence>
<dbReference type="InterPro" id="IPR016125">
    <property type="entry name" value="Peptidase_C15-like"/>
</dbReference>
<organism evidence="12 13">
    <name type="scientific">Pseudoxanthomonas composti</name>
    <dbReference type="NCBI Taxonomy" id="2137479"/>
    <lineage>
        <taxon>Bacteria</taxon>
        <taxon>Pseudomonadati</taxon>
        <taxon>Pseudomonadota</taxon>
        <taxon>Gammaproteobacteria</taxon>
        <taxon>Lysobacterales</taxon>
        <taxon>Lysobacteraceae</taxon>
        <taxon>Pseudoxanthomonas</taxon>
    </lineage>
</organism>
<evidence type="ECO:0000256" key="2">
    <source>
        <dbReference type="ARBA" id="ARBA00002280"/>
    </source>
</evidence>
<comment type="caution">
    <text evidence="12">The sequence shown here is derived from an EMBL/GenBank/DDBJ whole genome shotgun (WGS) entry which is preliminary data.</text>
</comment>
<dbReference type="PROSITE" id="PS01333">
    <property type="entry name" value="PYRASE_GLU"/>
    <property type="match status" value="1"/>
</dbReference>
<evidence type="ECO:0000256" key="9">
    <source>
        <dbReference type="HAMAP-Rule" id="MF_00417"/>
    </source>
</evidence>
<dbReference type="GO" id="GO:0005829">
    <property type="term" value="C:cytosol"/>
    <property type="evidence" value="ECO:0007669"/>
    <property type="project" value="InterPro"/>
</dbReference>
<dbReference type="RefSeq" id="WP_129471188.1">
    <property type="nucleotide sequence ID" value="NZ_SAWZ01000005.1"/>
</dbReference>
<dbReference type="PROSITE" id="PS01334">
    <property type="entry name" value="PYRASE_CYS"/>
    <property type="match status" value="1"/>
</dbReference>
<feature type="active site" evidence="9 10">
    <location>
        <position position="83"/>
    </location>
</feature>
<proteinExistence type="inferred from homology"/>
<keyword evidence="5 9" id="KW-0963">Cytoplasm</keyword>
<dbReference type="InterPro" id="IPR036440">
    <property type="entry name" value="Peptidase_C15-like_sf"/>
</dbReference>
<dbReference type="HAMAP" id="MF_00417">
    <property type="entry name" value="Pyrrolid_peptidase"/>
    <property type="match status" value="1"/>
</dbReference>
<dbReference type="CDD" id="cd00501">
    <property type="entry name" value="Peptidase_C15"/>
    <property type="match status" value="1"/>
</dbReference>
<keyword evidence="6 9" id="KW-0645">Protease</keyword>
<dbReference type="EC" id="3.4.19.3" evidence="9"/>
<evidence type="ECO:0000256" key="5">
    <source>
        <dbReference type="ARBA" id="ARBA00022490"/>
    </source>
</evidence>
<dbReference type="InterPro" id="IPR033693">
    <property type="entry name" value="PGPEP1_Glu_AS"/>
</dbReference>
<dbReference type="Gene3D" id="3.40.630.20">
    <property type="entry name" value="Peptidase C15, pyroglutamyl peptidase I-like"/>
    <property type="match status" value="1"/>
</dbReference>
<evidence type="ECO:0000256" key="4">
    <source>
        <dbReference type="ARBA" id="ARBA00006641"/>
    </source>
</evidence>
<comment type="subunit">
    <text evidence="9">Homotetramer.</text>
</comment>
<dbReference type="PIRSF" id="PIRSF015592">
    <property type="entry name" value="Prld-crbxl_pptds"/>
    <property type="match status" value="1"/>
</dbReference>
<keyword evidence="8 9" id="KW-0788">Thiol protease</keyword>
<dbReference type="InterPro" id="IPR000816">
    <property type="entry name" value="Peptidase_C15"/>
</dbReference>
<evidence type="ECO:0000256" key="3">
    <source>
        <dbReference type="ARBA" id="ARBA00004496"/>
    </source>
</evidence>
<dbReference type="PANTHER" id="PTHR23402">
    <property type="entry name" value="PROTEASE FAMILY C15 PYROGLUTAMYL-PEPTIDASE I-RELATED"/>
    <property type="match status" value="1"/>
</dbReference>
<dbReference type="AlphaFoldDB" id="A0A4Q1JU84"/>
<keyword evidence="13" id="KW-1185">Reference proteome</keyword>
<comment type="function">
    <text evidence="2 9">Removes 5-oxoproline from various penultimate amino acid residues except L-proline.</text>
</comment>
<evidence type="ECO:0000256" key="6">
    <source>
        <dbReference type="ARBA" id="ARBA00022670"/>
    </source>
</evidence>
<evidence type="ECO:0000313" key="12">
    <source>
        <dbReference type="EMBL" id="RXR05184.1"/>
    </source>
</evidence>
<dbReference type="SUPFAM" id="SSF53182">
    <property type="entry name" value="Pyrrolidone carboxyl peptidase (pyroglutamate aminopeptidase)"/>
    <property type="match status" value="1"/>
</dbReference>